<evidence type="ECO:0000313" key="2">
    <source>
        <dbReference type="Proteomes" id="UP001062846"/>
    </source>
</evidence>
<protein>
    <submittedName>
        <fullName evidence="1">Uncharacterized protein</fullName>
    </submittedName>
</protein>
<accession>A0ACC0LRG0</accession>
<comment type="caution">
    <text evidence="1">The sequence shown here is derived from an EMBL/GenBank/DDBJ whole genome shotgun (WGS) entry which is preliminary data.</text>
</comment>
<evidence type="ECO:0000313" key="1">
    <source>
        <dbReference type="EMBL" id="KAI8530738.1"/>
    </source>
</evidence>
<dbReference type="EMBL" id="CM046398">
    <property type="protein sequence ID" value="KAI8530738.1"/>
    <property type="molecule type" value="Genomic_DNA"/>
</dbReference>
<keyword evidence="2" id="KW-1185">Reference proteome</keyword>
<sequence>MIFVGAAITELIFSGANGDDSNSWRCSYDSARPKSDDETTDEQDECSENENADVDV</sequence>
<proteinExistence type="predicted"/>
<reference evidence="1" key="1">
    <citation type="submission" date="2022-02" db="EMBL/GenBank/DDBJ databases">
        <title>Plant Genome Project.</title>
        <authorList>
            <person name="Zhang R.-G."/>
        </authorList>
    </citation>
    <scope>NUCLEOTIDE SEQUENCE</scope>
    <source>
        <strain evidence="1">AT1</strain>
    </source>
</reference>
<dbReference type="Proteomes" id="UP001062846">
    <property type="component" value="Chromosome 11"/>
</dbReference>
<name>A0ACC0LRG0_RHOML</name>
<organism evidence="1 2">
    <name type="scientific">Rhododendron molle</name>
    <name type="common">Chinese azalea</name>
    <name type="synonym">Azalea mollis</name>
    <dbReference type="NCBI Taxonomy" id="49168"/>
    <lineage>
        <taxon>Eukaryota</taxon>
        <taxon>Viridiplantae</taxon>
        <taxon>Streptophyta</taxon>
        <taxon>Embryophyta</taxon>
        <taxon>Tracheophyta</taxon>
        <taxon>Spermatophyta</taxon>
        <taxon>Magnoliopsida</taxon>
        <taxon>eudicotyledons</taxon>
        <taxon>Gunneridae</taxon>
        <taxon>Pentapetalae</taxon>
        <taxon>asterids</taxon>
        <taxon>Ericales</taxon>
        <taxon>Ericaceae</taxon>
        <taxon>Ericoideae</taxon>
        <taxon>Rhodoreae</taxon>
        <taxon>Rhododendron</taxon>
    </lineage>
</organism>
<gene>
    <name evidence="1" type="ORF">RHMOL_Rhmol11G0082900</name>
</gene>